<dbReference type="Pfam" id="PF09748">
    <property type="entry name" value="Med10"/>
    <property type="match status" value="1"/>
</dbReference>
<evidence type="ECO:0000256" key="4">
    <source>
        <dbReference type="ARBA" id="ARBA00023163"/>
    </source>
</evidence>
<keyword evidence="3 6" id="KW-0805">Transcription regulation</keyword>
<evidence type="ECO:0000256" key="5">
    <source>
        <dbReference type="ARBA" id="ARBA00023242"/>
    </source>
</evidence>
<sequence length="228" mass="24730">MAAEMRASGEAAAFAAAASASTAAGAGAAAAAVPSPPATPIKVLVPDLQDAVRVLSEMSIVLEDWSTDRERNAKRLDKMLKRYTSRLRSMYEWAEREDLSRPMFLPQSFLQHVDAGQSPNVWVKELITSTTQRHDQARGQFRGVKRMREVFDELLLQEGQDREGEGEGEKADSPQQPTGVPAAKQGKKAERETMGQAAGPAEAAPPVEDGPERKREAEGGTEGVMQSR</sequence>
<comment type="similarity">
    <text evidence="2 6">Belongs to the Mediator complex subunit 10 family.</text>
</comment>
<dbReference type="GO" id="GO:0006357">
    <property type="term" value="P:regulation of transcription by RNA polymerase II"/>
    <property type="evidence" value="ECO:0007669"/>
    <property type="project" value="InterPro"/>
</dbReference>
<gene>
    <name evidence="6" type="primary">MED10</name>
    <name evidence="8" type="ORF">Vbra_7262</name>
</gene>
<protein>
    <recommendedName>
        <fullName evidence="6">Mediator of RNA polymerase II transcription subunit 10</fullName>
    </recommendedName>
    <alternativeName>
        <fullName evidence="6">Mediator complex subunit 10</fullName>
    </alternativeName>
</protein>
<evidence type="ECO:0000256" key="6">
    <source>
        <dbReference type="RuleBase" id="RU364146"/>
    </source>
</evidence>
<dbReference type="GO" id="GO:0003712">
    <property type="term" value="F:transcription coregulator activity"/>
    <property type="evidence" value="ECO:0007669"/>
    <property type="project" value="InterPro"/>
</dbReference>
<proteinExistence type="inferred from homology"/>
<accession>A0A0G4EEU9</accession>
<evidence type="ECO:0000256" key="7">
    <source>
        <dbReference type="SAM" id="MobiDB-lite"/>
    </source>
</evidence>
<reference evidence="8 9" key="1">
    <citation type="submission" date="2014-11" db="EMBL/GenBank/DDBJ databases">
        <authorList>
            <person name="Zhu J."/>
            <person name="Qi W."/>
            <person name="Song R."/>
        </authorList>
    </citation>
    <scope>NUCLEOTIDE SEQUENCE [LARGE SCALE GENOMIC DNA]</scope>
</reference>
<keyword evidence="4 6" id="KW-0804">Transcription</keyword>
<evidence type="ECO:0000256" key="1">
    <source>
        <dbReference type="ARBA" id="ARBA00004123"/>
    </source>
</evidence>
<comment type="subunit">
    <text evidence="6">Component of the Mediator complex.</text>
</comment>
<feature type="compositionally biased region" description="Low complexity" evidence="7">
    <location>
        <begin position="195"/>
        <end position="207"/>
    </location>
</feature>
<comment type="function">
    <text evidence="6">Component of the Mediator complex, a coactivator involved in the regulated transcription of nearly all RNA polymerase II-dependent genes. Mediator functions as a bridge to convey information from gene-specific regulatory proteins to the basal RNA polymerase II transcription machinery. Mediator is recruited to promoters by direct interactions with regulatory proteins and serves as a scaffold for the assembly of a functional preinitiation complex with RNA polymerase II and the general transcription factors.</text>
</comment>
<feature type="region of interest" description="Disordered" evidence="7">
    <location>
        <begin position="158"/>
        <end position="228"/>
    </location>
</feature>
<evidence type="ECO:0000256" key="3">
    <source>
        <dbReference type="ARBA" id="ARBA00023015"/>
    </source>
</evidence>
<dbReference type="InParanoid" id="A0A0G4EEU9"/>
<organism evidence="8 9">
    <name type="scientific">Vitrella brassicaformis (strain CCMP3155)</name>
    <dbReference type="NCBI Taxonomy" id="1169540"/>
    <lineage>
        <taxon>Eukaryota</taxon>
        <taxon>Sar</taxon>
        <taxon>Alveolata</taxon>
        <taxon>Colpodellida</taxon>
        <taxon>Vitrellaceae</taxon>
        <taxon>Vitrella</taxon>
    </lineage>
</organism>
<name>A0A0G4EEU9_VITBC</name>
<dbReference type="VEuPathDB" id="CryptoDB:Vbra_7262"/>
<dbReference type="AlphaFoldDB" id="A0A0G4EEU9"/>
<feature type="compositionally biased region" description="Basic and acidic residues" evidence="7">
    <location>
        <begin position="159"/>
        <end position="172"/>
    </location>
</feature>
<dbReference type="EMBL" id="CDMY01000221">
    <property type="protein sequence ID" value="CEL94536.1"/>
    <property type="molecule type" value="Genomic_DNA"/>
</dbReference>
<keyword evidence="6" id="KW-0010">Activator</keyword>
<keyword evidence="5 6" id="KW-0539">Nucleus</keyword>
<dbReference type="GO" id="GO:0016592">
    <property type="term" value="C:mediator complex"/>
    <property type="evidence" value="ECO:0007669"/>
    <property type="project" value="InterPro"/>
</dbReference>
<evidence type="ECO:0000313" key="8">
    <source>
        <dbReference type="EMBL" id="CEL94536.1"/>
    </source>
</evidence>
<dbReference type="Proteomes" id="UP000041254">
    <property type="component" value="Unassembled WGS sequence"/>
</dbReference>
<comment type="subcellular location">
    <subcellularLocation>
        <location evidence="1 6">Nucleus</location>
    </subcellularLocation>
</comment>
<keyword evidence="9" id="KW-1185">Reference proteome</keyword>
<dbReference type="InterPro" id="IPR019145">
    <property type="entry name" value="Mediator_Med10"/>
</dbReference>
<evidence type="ECO:0000313" key="9">
    <source>
        <dbReference type="Proteomes" id="UP000041254"/>
    </source>
</evidence>
<evidence type="ECO:0000256" key="2">
    <source>
        <dbReference type="ARBA" id="ARBA00005389"/>
    </source>
</evidence>
<dbReference type="OrthoDB" id="337270at2759"/>